<proteinExistence type="predicted"/>
<reference evidence="2" key="1">
    <citation type="submission" date="2023-06" db="EMBL/GenBank/DDBJ databases">
        <title>Genome-scale phylogeny and comparative genomics of the fungal order Sordariales.</title>
        <authorList>
            <consortium name="Lawrence Berkeley National Laboratory"/>
            <person name="Hensen N."/>
            <person name="Bonometti L."/>
            <person name="Westerberg I."/>
            <person name="Brannstrom I.O."/>
            <person name="Guillou S."/>
            <person name="Cros-Aarteil S."/>
            <person name="Calhoun S."/>
            <person name="Haridas S."/>
            <person name="Kuo A."/>
            <person name="Mondo S."/>
            <person name="Pangilinan J."/>
            <person name="Riley R."/>
            <person name="Labutti K."/>
            <person name="Andreopoulos B."/>
            <person name="Lipzen A."/>
            <person name="Chen C."/>
            <person name="Yanf M."/>
            <person name="Daum C."/>
            <person name="Ng V."/>
            <person name="Clum A."/>
            <person name="Steindorff A."/>
            <person name="Ohm R."/>
            <person name="Martin F."/>
            <person name="Silar P."/>
            <person name="Natvig D."/>
            <person name="Lalanne C."/>
            <person name="Gautier V."/>
            <person name="Ament-Velasquez S.L."/>
            <person name="Kruys A."/>
            <person name="Hutchinson M.I."/>
            <person name="Powell A.J."/>
            <person name="Barry K."/>
            <person name="Miller A.N."/>
            <person name="Grigoriev I.V."/>
            <person name="Debuchy R."/>
            <person name="Gladieux P."/>
            <person name="Thoren M.H."/>
            <person name="Johannesson H."/>
        </authorList>
    </citation>
    <scope>NUCLEOTIDE SEQUENCE</scope>
    <source>
        <strain evidence="2">SMH4607-1</strain>
    </source>
</reference>
<evidence type="ECO:0000313" key="3">
    <source>
        <dbReference type="Proteomes" id="UP001172102"/>
    </source>
</evidence>
<comment type="caution">
    <text evidence="2">The sequence shown here is derived from an EMBL/GenBank/DDBJ whole genome shotgun (WGS) entry which is preliminary data.</text>
</comment>
<dbReference type="AlphaFoldDB" id="A0AA40E8Y0"/>
<evidence type="ECO:0000313" key="2">
    <source>
        <dbReference type="EMBL" id="KAK0729502.1"/>
    </source>
</evidence>
<evidence type="ECO:0000256" key="1">
    <source>
        <dbReference type="SAM" id="MobiDB-lite"/>
    </source>
</evidence>
<keyword evidence="3" id="KW-1185">Reference proteome</keyword>
<name>A0AA40E8Y0_9PEZI</name>
<feature type="region of interest" description="Disordered" evidence="1">
    <location>
        <begin position="49"/>
        <end position="83"/>
    </location>
</feature>
<dbReference type="EMBL" id="JAUKUA010000001">
    <property type="protein sequence ID" value="KAK0729502.1"/>
    <property type="molecule type" value="Genomic_DNA"/>
</dbReference>
<dbReference type="Proteomes" id="UP001172102">
    <property type="component" value="Unassembled WGS sequence"/>
</dbReference>
<organism evidence="2 3">
    <name type="scientific">Lasiosphaeris hirsuta</name>
    <dbReference type="NCBI Taxonomy" id="260670"/>
    <lineage>
        <taxon>Eukaryota</taxon>
        <taxon>Fungi</taxon>
        <taxon>Dikarya</taxon>
        <taxon>Ascomycota</taxon>
        <taxon>Pezizomycotina</taxon>
        <taxon>Sordariomycetes</taxon>
        <taxon>Sordariomycetidae</taxon>
        <taxon>Sordariales</taxon>
        <taxon>Lasiosphaeriaceae</taxon>
        <taxon>Lasiosphaeris</taxon>
    </lineage>
</organism>
<gene>
    <name evidence="2" type="ORF">B0H67DRAFT_1440</name>
</gene>
<accession>A0AA40E8Y0</accession>
<protein>
    <submittedName>
        <fullName evidence="2">Uncharacterized protein</fullName>
    </submittedName>
</protein>
<sequence>MLCVFPRLLSAFCAAYPKVPLTSQTRSRPFGAFLAIGAAPSGQSCRVCQPSRKLRGPAKGMGRIGSGNTETTPRSESSRSRQHNKYIQIPGSCWGRDSQIRGSLAKILSVVHMPRATAEDWDRWERSPGLMGSLDGVSGGGGGRVRNEKLRKRGNLAEPVYHISNCLEGNMASSISVECRLIQGDMSAPKQAADSRIVPVADVAQSQQGKG</sequence>